<gene>
    <name evidence="1" type="ORF">M9Y10_042253</name>
</gene>
<dbReference type="EMBL" id="JAPFFF010000007">
    <property type="protein sequence ID" value="KAK8886783.1"/>
    <property type="molecule type" value="Genomic_DNA"/>
</dbReference>
<organism evidence="1 2">
    <name type="scientific">Tritrichomonas musculus</name>
    <dbReference type="NCBI Taxonomy" id="1915356"/>
    <lineage>
        <taxon>Eukaryota</taxon>
        <taxon>Metamonada</taxon>
        <taxon>Parabasalia</taxon>
        <taxon>Tritrichomonadida</taxon>
        <taxon>Tritrichomonadidae</taxon>
        <taxon>Tritrichomonas</taxon>
    </lineage>
</organism>
<dbReference type="SUPFAM" id="SSF48403">
    <property type="entry name" value="Ankyrin repeat"/>
    <property type="match status" value="1"/>
</dbReference>
<reference evidence="1 2" key="1">
    <citation type="submission" date="2024-04" db="EMBL/GenBank/DDBJ databases">
        <title>Tritrichomonas musculus Genome.</title>
        <authorList>
            <person name="Alves-Ferreira E."/>
            <person name="Grigg M."/>
            <person name="Lorenzi H."/>
            <person name="Galac M."/>
        </authorList>
    </citation>
    <scope>NUCLEOTIDE SEQUENCE [LARGE SCALE GENOMIC DNA]</scope>
    <source>
        <strain evidence="1 2">EAF2021</strain>
    </source>
</reference>
<accession>A0ABR2K7D7</accession>
<keyword evidence="2" id="KW-1185">Reference proteome</keyword>
<dbReference type="PANTHER" id="PTHR24159:SF5">
    <property type="entry name" value="ANK_REP_REGION DOMAIN-CONTAINING PROTEIN"/>
    <property type="match status" value="1"/>
</dbReference>
<name>A0ABR2K7D7_9EUKA</name>
<comment type="caution">
    <text evidence="1">The sequence shown here is derived from an EMBL/GenBank/DDBJ whole genome shotgun (WGS) entry which is preliminary data.</text>
</comment>
<protein>
    <recommendedName>
        <fullName evidence="3">DUF3447 domain-containing protein</fullName>
    </recommendedName>
</protein>
<evidence type="ECO:0008006" key="3">
    <source>
        <dbReference type="Google" id="ProtNLM"/>
    </source>
</evidence>
<evidence type="ECO:0000313" key="2">
    <source>
        <dbReference type="Proteomes" id="UP001470230"/>
    </source>
</evidence>
<dbReference type="Proteomes" id="UP001470230">
    <property type="component" value="Unassembled WGS sequence"/>
</dbReference>
<sequence>MDFSQHVDTFKSIQNALLEYIDNQDNVEIYYQNLIKIIKKIKNHKDEFKSFICILSMISSNHHRYHDFFDKISKILDFVGQDIKTYLSNSEIFDLFKDNKRIILYLIDTKMITIDKTVKKQMRKQQKNDENYQVYFFPDRLYETPKNFEEKRLIGENESYICSLIRDDLVEEFISYVNQSNFPLSTTVIKNSLFETNSFLIGKEVSLIEYCAFYGSIQIFQFLIMSKVKPTPSLWLFVIHSNNADMIHMLENLHVEPEDKKYEECLNESIKCHHNNIANYIKNNLANEESIEFNLKYVFDNNFIECCFRYNNISLLDEIDYENRFFFYYLCKYNYFELVKLYLSNNKKIDLNETVVFFNSKFFK</sequence>
<proteinExistence type="predicted"/>
<dbReference type="InterPro" id="IPR036770">
    <property type="entry name" value="Ankyrin_rpt-contain_sf"/>
</dbReference>
<evidence type="ECO:0000313" key="1">
    <source>
        <dbReference type="EMBL" id="KAK8886783.1"/>
    </source>
</evidence>
<dbReference type="PANTHER" id="PTHR24159">
    <property type="match status" value="1"/>
</dbReference>